<dbReference type="OrthoDB" id="9789501at2"/>
<comment type="caution">
    <text evidence="2">The sequence shown here is derived from an EMBL/GenBank/DDBJ whole genome shotgun (WGS) entry which is preliminary data.</text>
</comment>
<accession>A0A0C1IJP3</accession>
<evidence type="ECO:0000313" key="3">
    <source>
        <dbReference type="Proteomes" id="UP000031408"/>
    </source>
</evidence>
<gene>
    <name evidence="2" type="ORF">OI18_12350</name>
</gene>
<evidence type="ECO:0000313" key="2">
    <source>
        <dbReference type="EMBL" id="KIC94400.1"/>
    </source>
</evidence>
<sequence length="152" mass="16901">MEVYRLAREKFAGSLSGKGAAISGARWNSVGIEMIYTAANRSLAMAEVAVHLTLATLPTDFMMLTIQIPEDVSVLELDTEGLPANWSNFPHIAATQKLGDQFVLENRYCVLQVPSAVTRGDYNYLINPGHADFKRIKIIGAEKFPFDHRIFK</sequence>
<dbReference type="Pfam" id="PF08808">
    <property type="entry name" value="RES"/>
    <property type="match status" value="1"/>
</dbReference>
<name>A0A0C1IJP3_9BACT</name>
<protein>
    <submittedName>
        <fullName evidence="2">RES superfamily protein</fullName>
    </submittedName>
</protein>
<dbReference type="RefSeq" id="WP_039140160.1">
    <property type="nucleotide sequence ID" value="NZ_JSVC01000013.1"/>
</dbReference>
<dbReference type="STRING" id="1349421.OI18_12350"/>
<dbReference type="SMART" id="SM00953">
    <property type="entry name" value="RES"/>
    <property type="match status" value="1"/>
</dbReference>
<dbReference type="EMBL" id="JSVC01000013">
    <property type="protein sequence ID" value="KIC94400.1"/>
    <property type="molecule type" value="Genomic_DNA"/>
</dbReference>
<dbReference type="Proteomes" id="UP000031408">
    <property type="component" value="Unassembled WGS sequence"/>
</dbReference>
<dbReference type="InterPro" id="IPR014914">
    <property type="entry name" value="RES_dom"/>
</dbReference>
<proteinExistence type="predicted"/>
<keyword evidence="3" id="KW-1185">Reference proteome</keyword>
<evidence type="ECO:0000259" key="1">
    <source>
        <dbReference type="SMART" id="SM00953"/>
    </source>
</evidence>
<feature type="domain" description="RES" evidence="1">
    <location>
        <begin position="14"/>
        <end position="140"/>
    </location>
</feature>
<reference evidence="2 3" key="1">
    <citation type="submission" date="2014-11" db="EMBL/GenBank/DDBJ databases">
        <title>Genome sequence of Flavihumibacter solisilvae 3-3.</title>
        <authorList>
            <person name="Zhou G."/>
            <person name="Li M."/>
            <person name="Wang G."/>
        </authorList>
    </citation>
    <scope>NUCLEOTIDE SEQUENCE [LARGE SCALE GENOMIC DNA]</scope>
    <source>
        <strain evidence="2 3">3-3</strain>
    </source>
</reference>
<organism evidence="2 3">
    <name type="scientific">Flavihumibacter solisilvae</name>
    <dbReference type="NCBI Taxonomy" id="1349421"/>
    <lineage>
        <taxon>Bacteria</taxon>
        <taxon>Pseudomonadati</taxon>
        <taxon>Bacteroidota</taxon>
        <taxon>Chitinophagia</taxon>
        <taxon>Chitinophagales</taxon>
        <taxon>Chitinophagaceae</taxon>
        <taxon>Flavihumibacter</taxon>
    </lineage>
</organism>
<dbReference type="AlphaFoldDB" id="A0A0C1IJP3"/>